<dbReference type="OrthoDB" id="6132182at2759"/>
<dbReference type="GO" id="GO:0046872">
    <property type="term" value="F:metal ion binding"/>
    <property type="evidence" value="ECO:0007669"/>
    <property type="project" value="UniProtKB-KW"/>
</dbReference>
<keyword evidence="3" id="KW-0732">Signal</keyword>
<dbReference type="RefSeq" id="XP_009268681.1">
    <property type="nucleotide sequence ID" value="XM_009270406.1"/>
</dbReference>
<dbReference type="InterPro" id="IPR008922">
    <property type="entry name" value="Di-copper_centre_dom_sf"/>
</dbReference>
<dbReference type="KEGG" id="wic:J056_000778"/>
<dbReference type="PANTHER" id="PTHR11474">
    <property type="entry name" value="TYROSINASE FAMILY MEMBER"/>
    <property type="match status" value="1"/>
</dbReference>
<dbReference type="Proteomes" id="UP000014064">
    <property type="component" value="Unassembled WGS sequence"/>
</dbReference>
<dbReference type="OMA" id="HYADINY"/>
<dbReference type="PRINTS" id="PR00092">
    <property type="entry name" value="TYROSINASE"/>
</dbReference>
<accession>R9AEL9</accession>
<feature type="chain" id="PRO_5004470444" evidence="3">
    <location>
        <begin position="19"/>
        <end position="376"/>
    </location>
</feature>
<name>R9AEL9_WALI9</name>
<dbReference type="PANTHER" id="PTHR11474:SF126">
    <property type="entry name" value="TYROSINASE-LIKE PROTEIN TYR-1-RELATED"/>
    <property type="match status" value="1"/>
</dbReference>
<gene>
    <name evidence="5" type="ORF">J056_000778</name>
</gene>
<dbReference type="Pfam" id="PF00264">
    <property type="entry name" value="Tyrosinase"/>
    <property type="match status" value="1"/>
</dbReference>
<keyword evidence="1" id="KW-0479">Metal-binding</keyword>
<dbReference type="Gene3D" id="1.10.1280.10">
    <property type="entry name" value="Di-copper center containing domain from catechol oxidase"/>
    <property type="match status" value="1"/>
</dbReference>
<dbReference type="EMBL" id="KE007234">
    <property type="protein sequence ID" value="EOR00580.1"/>
    <property type="molecule type" value="Genomic_DNA"/>
</dbReference>
<evidence type="ECO:0000313" key="6">
    <source>
        <dbReference type="Proteomes" id="UP000014064"/>
    </source>
</evidence>
<evidence type="ECO:0000256" key="1">
    <source>
        <dbReference type="ARBA" id="ARBA00022723"/>
    </source>
</evidence>
<dbReference type="InterPro" id="IPR050316">
    <property type="entry name" value="Tyrosinase/Hemocyanin"/>
</dbReference>
<dbReference type="STRING" id="1299270.R9AEL9"/>
<dbReference type="GeneID" id="20373730"/>
<dbReference type="HOGENOM" id="CLU_035914_0_1_1"/>
<protein>
    <submittedName>
        <fullName evidence="5">Tyrosinase</fullName>
    </submittedName>
</protein>
<proteinExistence type="predicted"/>
<evidence type="ECO:0000313" key="5">
    <source>
        <dbReference type="EMBL" id="EOR00580.1"/>
    </source>
</evidence>
<feature type="signal peptide" evidence="3">
    <location>
        <begin position="1"/>
        <end position="18"/>
    </location>
</feature>
<dbReference type="SUPFAM" id="SSF48056">
    <property type="entry name" value="Di-copper centre-containing domain"/>
    <property type="match status" value="1"/>
</dbReference>
<sequence length="376" mass="42406">MKSSVILAAAAAATFTSAFPTKQNRSSSHSTEDCPNGYAVRPEWSQMSKQHRKEYISALQCMMQKPSTVEETNVSSHYADINYTHQFPGQAIHFVAQFLPWHRHYVYTYHQELKECGYTGEMPFWAWDWNADDVFNSSVFDADPECGLGTNGTLAEEGPLNAFAVTNGGLANHTIEFPYNHVFQRNLQTLPKGAPQPLDRFIQPAEVEKALSFDVYEYFHRYVEGAPPQEPLKDIPGMEGEMGFAGMHGGIHRMIGGDMGGILAHIESPDWCPSFTATESSNDGANSSPQDPLFFLHHANVDRVWAQWQDQSLEDNMYAFGGWTYHNYTTESGVGKATLNDTMRFGYLTDPVPVHHAMDYRKAYCYVYADKDYREA</sequence>
<dbReference type="AlphaFoldDB" id="R9AEL9"/>
<organism evidence="5 6">
    <name type="scientific">Wallemia ichthyophaga (strain EXF-994 / CBS 113033)</name>
    <dbReference type="NCBI Taxonomy" id="1299270"/>
    <lineage>
        <taxon>Eukaryota</taxon>
        <taxon>Fungi</taxon>
        <taxon>Dikarya</taxon>
        <taxon>Basidiomycota</taxon>
        <taxon>Wallemiomycotina</taxon>
        <taxon>Wallemiomycetes</taxon>
        <taxon>Wallemiales</taxon>
        <taxon>Wallemiaceae</taxon>
        <taxon>Wallemia</taxon>
    </lineage>
</organism>
<dbReference type="InterPro" id="IPR002227">
    <property type="entry name" value="Tyrosinase_Cu-bd"/>
</dbReference>
<evidence type="ECO:0000256" key="2">
    <source>
        <dbReference type="ARBA" id="ARBA00023008"/>
    </source>
</evidence>
<keyword evidence="6" id="KW-1185">Reference proteome</keyword>
<feature type="domain" description="Tyrosinase copper-binding" evidence="4">
    <location>
        <begin position="291"/>
        <end position="302"/>
    </location>
</feature>
<reference evidence="6" key="1">
    <citation type="journal article" date="2013" name="BMC Genomics">
        <title>Genome and transcriptome sequencing of the halophilic fungus Wallemia ichthyophaga: haloadaptations present and absent.</title>
        <authorList>
            <person name="Zajc J."/>
            <person name="Liu Y."/>
            <person name="Dai W."/>
            <person name="Yang Z."/>
            <person name="Hu J."/>
            <person name="Gostincar C."/>
            <person name="Gunde-Cimerman N."/>
        </authorList>
    </citation>
    <scope>NUCLEOTIDE SEQUENCE [LARGE SCALE GENOMIC DNA]</scope>
    <source>
        <strain evidence="6">EXF-994 / CBS 113033</strain>
    </source>
</reference>
<evidence type="ECO:0000259" key="4">
    <source>
        <dbReference type="PROSITE" id="PS00498"/>
    </source>
</evidence>
<dbReference type="GO" id="GO:0016491">
    <property type="term" value="F:oxidoreductase activity"/>
    <property type="evidence" value="ECO:0007669"/>
    <property type="project" value="InterPro"/>
</dbReference>
<dbReference type="PROSITE" id="PS00498">
    <property type="entry name" value="TYROSINASE_2"/>
    <property type="match status" value="1"/>
</dbReference>
<evidence type="ECO:0000256" key="3">
    <source>
        <dbReference type="SAM" id="SignalP"/>
    </source>
</evidence>
<keyword evidence="2" id="KW-0186">Copper</keyword>
<dbReference type="eggNOG" id="ENOG502RM4B">
    <property type="taxonomic scope" value="Eukaryota"/>
</dbReference>